<keyword evidence="11" id="KW-1185">Reference proteome</keyword>
<dbReference type="InterPro" id="IPR000209">
    <property type="entry name" value="Peptidase_S8/S53_dom"/>
</dbReference>
<dbReference type="InterPro" id="IPR051048">
    <property type="entry name" value="Peptidase_S8/S53_subtilisin"/>
</dbReference>
<dbReference type="InterPro" id="IPR036852">
    <property type="entry name" value="Peptidase_S8/S53_dom_sf"/>
</dbReference>
<keyword evidence="7" id="KW-0812">Transmembrane</keyword>
<keyword evidence="4 5" id="KW-0720">Serine protease</keyword>
<evidence type="ECO:0000256" key="1">
    <source>
        <dbReference type="ARBA" id="ARBA00011073"/>
    </source>
</evidence>
<keyword evidence="3 5" id="KW-0378">Hydrolase</keyword>
<organism evidence="10 11">
    <name type="scientific">Jatrophihabitans endophyticus</name>
    <dbReference type="NCBI Taxonomy" id="1206085"/>
    <lineage>
        <taxon>Bacteria</taxon>
        <taxon>Bacillati</taxon>
        <taxon>Actinomycetota</taxon>
        <taxon>Actinomycetes</taxon>
        <taxon>Jatrophihabitantales</taxon>
        <taxon>Jatrophihabitantaceae</taxon>
        <taxon>Jatrophihabitans</taxon>
    </lineage>
</organism>
<evidence type="ECO:0000256" key="6">
    <source>
        <dbReference type="SAM" id="MobiDB-lite"/>
    </source>
</evidence>
<protein>
    <submittedName>
        <fullName evidence="10">Subtilase family protein</fullName>
    </submittedName>
</protein>
<feature type="active site" description="Charge relay system" evidence="5">
    <location>
        <position position="265"/>
    </location>
</feature>
<feature type="transmembrane region" description="Helical" evidence="7">
    <location>
        <begin position="380"/>
        <end position="400"/>
    </location>
</feature>
<dbReference type="GO" id="GO:0006508">
    <property type="term" value="P:proteolysis"/>
    <property type="evidence" value="ECO:0007669"/>
    <property type="project" value="UniProtKB-KW"/>
</dbReference>
<dbReference type="PROSITE" id="PS51892">
    <property type="entry name" value="SUBTILASE"/>
    <property type="match status" value="1"/>
</dbReference>
<evidence type="ECO:0000256" key="4">
    <source>
        <dbReference type="ARBA" id="ARBA00022825"/>
    </source>
</evidence>
<feature type="region of interest" description="Disordered" evidence="6">
    <location>
        <begin position="406"/>
        <end position="429"/>
    </location>
</feature>
<dbReference type="Proteomes" id="UP000186132">
    <property type="component" value="Unassembled WGS sequence"/>
</dbReference>
<dbReference type="STRING" id="1206085.SAMN05443575_1406"/>
<dbReference type="SUPFAM" id="SSF52743">
    <property type="entry name" value="Subtilisin-like"/>
    <property type="match status" value="1"/>
</dbReference>
<proteinExistence type="inferred from homology"/>
<keyword evidence="7" id="KW-1133">Transmembrane helix</keyword>
<dbReference type="GO" id="GO:0004252">
    <property type="term" value="F:serine-type endopeptidase activity"/>
    <property type="evidence" value="ECO:0007669"/>
    <property type="project" value="UniProtKB-UniRule"/>
</dbReference>
<evidence type="ECO:0000256" key="7">
    <source>
        <dbReference type="SAM" id="Phobius"/>
    </source>
</evidence>
<feature type="signal peptide" evidence="8">
    <location>
        <begin position="1"/>
        <end position="26"/>
    </location>
</feature>
<keyword evidence="7" id="KW-0472">Membrane</keyword>
<keyword evidence="8" id="KW-0732">Signal</keyword>
<dbReference type="PANTHER" id="PTHR43399">
    <property type="entry name" value="SUBTILISIN-RELATED"/>
    <property type="match status" value="1"/>
</dbReference>
<sequence>MTRLRTLAAVGAVVAATLLAAPPAAAAPGPSGAPEYYFDDWNLYDLWDAGARGQGVTIAEIDTGVNADLAELRGRVVRGTDLGRRGDGRVDREVSAFGHGTAMASIMVARPGLLGITGIAPDARILPIAVPLNGTTDAAKPDRLADAIRYGADHDAKVISMSLGGKRSEGSDTESCPDEEQAAVFHALSKGAVVLASVGNSGPKRNAIEEPGVCLGVVSVGAVDAAGDVADFSSRQPYLTLVAPGVRIPSLGRVAATAYSGDGTSQATAVASAVAALVWSRHPTLTARAIVTRLLATLDTRGVRGHSEEYGYGRLDARRAVTADVPADAANPVYDSATPFVRRAAALDHPASVRPPVPVTGAPGSGRAEVGSVSRVDREVVLGAVAAAVGLVALLVLAVLGRRRRTRPAAAPAAGPRPWPAPSATDWSD</sequence>
<evidence type="ECO:0000313" key="10">
    <source>
        <dbReference type="EMBL" id="SHG11320.1"/>
    </source>
</evidence>
<evidence type="ECO:0000256" key="3">
    <source>
        <dbReference type="ARBA" id="ARBA00022801"/>
    </source>
</evidence>
<evidence type="ECO:0000259" key="9">
    <source>
        <dbReference type="Pfam" id="PF00082"/>
    </source>
</evidence>
<comment type="similarity">
    <text evidence="1 5">Belongs to the peptidase S8 family.</text>
</comment>
<feature type="active site" description="Charge relay system" evidence="5">
    <location>
        <position position="99"/>
    </location>
</feature>
<evidence type="ECO:0000256" key="5">
    <source>
        <dbReference type="PROSITE-ProRule" id="PRU01240"/>
    </source>
</evidence>
<name>A0A1M5H5N4_9ACTN</name>
<evidence type="ECO:0000256" key="8">
    <source>
        <dbReference type="SAM" id="SignalP"/>
    </source>
</evidence>
<dbReference type="PANTHER" id="PTHR43399:SF4">
    <property type="entry name" value="CELL WALL-ASSOCIATED PROTEASE"/>
    <property type="match status" value="1"/>
</dbReference>
<dbReference type="Pfam" id="PF00082">
    <property type="entry name" value="Peptidase_S8"/>
    <property type="match status" value="1"/>
</dbReference>
<feature type="domain" description="Peptidase S8/S53" evidence="9">
    <location>
        <begin position="53"/>
        <end position="313"/>
    </location>
</feature>
<dbReference type="RefSeq" id="WP_159440837.1">
    <property type="nucleotide sequence ID" value="NZ_FQVU01000002.1"/>
</dbReference>
<dbReference type="OrthoDB" id="5240330at2"/>
<dbReference type="EMBL" id="FQVU01000002">
    <property type="protein sequence ID" value="SHG11320.1"/>
    <property type="molecule type" value="Genomic_DNA"/>
</dbReference>
<dbReference type="InterPro" id="IPR015500">
    <property type="entry name" value="Peptidase_S8_subtilisin-rel"/>
</dbReference>
<reference evidence="10 11" key="1">
    <citation type="submission" date="2016-11" db="EMBL/GenBank/DDBJ databases">
        <authorList>
            <person name="Jaros S."/>
            <person name="Januszkiewicz K."/>
            <person name="Wedrychowicz H."/>
        </authorList>
    </citation>
    <scope>NUCLEOTIDE SEQUENCE [LARGE SCALE GENOMIC DNA]</scope>
    <source>
        <strain evidence="10 11">DSM 45627</strain>
    </source>
</reference>
<feature type="active site" description="Charge relay system" evidence="5">
    <location>
        <position position="62"/>
    </location>
</feature>
<gene>
    <name evidence="10" type="ORF">SAMN05443575_1406</name>
</gene>
<keyword evidence="2 5" id="KW-0645">Protease</keyword>
<dbReference type="AlphaFoldDB" id="A0A1M5H5N4"/>
<evidence type="ECO:0000256" key="2">
    <source>
        <dbReference type="ARBA" id="ARBA00022670"/>
    </source>
</evidence>
<accession>A0A1M5H5N4</accession>
<dbReference type="Gene3D" id="3.40.50.200">
    <property type="entry name" value="Peptidase S8/S53 domain"/>
    <property type="match status" value="1"/>
</dbReference>
<evidence type="ECO:0000313" key="11">
    <source>
        <dbReference type="Proteomes" id="UP000186132"/>
    </source>
</evidence>
<dbReference type="PRINTS" id="PR00723">
    <property type="entry name" value="SUBTILISIN"/>
</dbReference>
<feature type="chain" id="PRO_5013268438" evidence="8">
    <location>
        <begin position="27"/>
        <end position="429"/>
    </location>
</feature>